<keyword evidence="3" id="KW-1185">Reference proteome</keyword>
<dbReference type="RefSeq" id="WP_225215171.1">
    <property type="nucleotide sequence ID" value="NZ_JACSQV010000009.1"/>
</dbReference>
<evidence type="ECO:0000313" key="3">
    <source>
        <dbReference type="Proteomes" id="UP000604241"/>
    </source>
</evidence>
<organism evidence="2 3">
    <name type="scientific">Cellulomonas avistercoris</name>
    <dbReference type="NCBI Taxonomy" id="2762242"/>
    <lineage>
        <taxon>Bacteria</taxon>
        <taxon>Bacillati</taxon>
        <taxon>Actinomycetota</taxon>
        <taxon>Actinomycetes</taxon>
        <taxon>Micrococcales</taxon>
        <taxon>Cellulomonadaceae</taxon>
        <taxon>Cellulomonas</taxon>
    </lineage>
</organism>
<feature type="region of interest" description="Disordered" evidence="1">
    <location>
        <begin position="35"/>
        <end position="60"/>
    </location>
</feature>
<evidence type="ECO:0000256" key="1">
    <source>
        <dbReference type="SAM" id="MobiDB-lite"/>
    </source>
</evidence>
<sequence length="60" mass="6436">MTGVHVTHERVSGRTGLPVGYLRWAYPMRTDLLAAAGGGPPPWTGAGQSSHHAEDRENIL</sequence>
<dbReference type="Proteomes" id="UP000604241">
    <property type="component" value="Unassembled WGS sequence"/>
</dbReference>
<dbReference type="EMBL" id="JACSQV010000009">
    <property type="protein sequence ID" value="MBD7918963.1"/>
    <property type="molecule type" value="Genomic_DNA"/>
</dbReference>
<name>A0ABR8QEW0_9CELL</name>
<proteinExistence type="predicted"/>
<accession>A0ABR8QEW0</accession>
<feature type="compositionally biased region" description="Basic and acidic residues" evidence="1">
    <location>
        <begin position="51"/>
        <end position="60"/>
    </location>
</feature>
<gene>
    <name evidence="2" type="ORF">H9657_11835</name>
</gene>
<protein>
    <submittedName>
        <fullName evidence="2">Uncharacterized protein</fullName>
    </submittedName>
</protein>
<evidence type="ECO:0000313" key="2">
    <source>
        <dbReference type="EMBL" id="MBD7918963.1"/>
    </source>
</evidence>
<reference evidence="2 3" key="1">
    <citation type="submission" date="2020-08" db="EMBL/GenBank/DDBJ databases">
        <title>A Genomic Blueprint of the Chicken Gut Microbiome.</title>
        <authorList>
            <person name="Gilroy R."/>
            <person name="Ravi A."/>
            <person name="Getino M."/>
            <person name="Pursley I."/>
            <person name="Horton D.L."/>
            <person name="Alikhan N.-F."/>
            <person name="Baker D."/>
            <person name="Gharbi K."/>
            <person name="Hall N."/>
            <person name="Watson M."/>
            <person name="Adriaenssens E.M."/>
            <person name="Foster-Nyarko E."/>
            <person name="Jarju S."/>
            <person name="Secka A."/>
            <person name="Antonio M."/>
            <person name="Oren A."/>
            <person name="Chaudhuri R."/>
            <person name="La Ragione R.M."/>
            <person name="Hildebrand F."/>
            <person name="Pallen M.J."/>
        </authorList>
    </citation>
    <scope>NUCLEOTIDE SEQUENCE [LARGE SCALE GENOMIC DNA]</scope>
    <source>
        <strain evidence="2 3">Sa3CUA2</strain>
    </source>
</reference>
<comment type="caution">
    <text evidence="2">The sequence shown here is derived from an EMBL/GenBank/DDBJ whole genome shotgun (WGS) entry which is preliminary data.</text>
</comment>